<dbReference type="InterPro" id="IPR042221">
    <property type="entry name" value="Leu/Phe-tRNA_Trfase_N"/>
</dbReference>
<evidence type="ECO:0000256" key="1">
    <source>
        <dbReference type="ARBA" id="ARBA00022490"/>
    </source>
</evidence>
<dbReference type="Proteomes" id="UP001183648">
    <property type="component" value="Unassembled WGS sequence"/>
</dbReference>
<gene>
    <name evidence="4" type="primary">aat</name>
    <name evidence="5" type="ORF">J2S63_002039</name>
</gene>
<evidence type="ECO:0000256" key="2">
    <source>
        <dbReference type="ARBA" id="ARBA00022679"/>
    </source>
</evidence>
<proteinExistence type="inferred from homology"/>
<keyword evidence="6" id="KW-1185">Reference proteome</keyword>
<evidence type="ECO:0000256" key="3">
    <source>
        <dbReference type="ARBA" id="ARBA00023315"/>
    </source>
</evidence>
<dbReference type="PANTHER" id="PTHR30098">
    <property type="entry name" value="LEUCYL/PHENYLALANYL-TRNA--PROTEIN TRANSFERASE"/>
    <property type="match status" value="1"/>
</dbReference>
<protein>
    <recommendedName>
        <fullName evidence="4">Leucyl/phenylalanyl-tRNA--protein transferase</fullName>
        <ecNumber evidence="4">2.3.2.6</ecNumber>
    </recommendedName>
    <alternativeName>
        <fullName evidence="4">L/F-transferase</fullName>
    </alternativeName>
    <alternativeName>
        <fullName evidence="4">Leucyltransferase</fullName>
    </alternativeName>
    <alternativeName>
        <fullName evidence="4">Phenyalanyltransferase</fullName>
    </alternativeName>
</protein>
<comment type="function">
    <text evidence="4">Functions in the N-end rule pathway of protein degradation where it conjugates Leu, Phe and, less efficiently, Met from aminoacyl-tRNAs to the N-termini of proteins containing an N-terminal arginine or lysine.</text>
</comment>
<dbReference type="EC" id="2.3.2.6" evidence="4"/>
<comment type="catalytic activity">
    <reaction evidence="4">
        <text>N-terminal L-lysyl-[protein] + L-leucyl-tRNA(Leu) = N-terminal L-leucyl-L-lysyl-[protein] + tRNA(Leu) + H(+)</text>
        <dbReference type="Rhea" id="RHEA:12340"/>
        <dbReference type="Rhea" id="RHEA-COMP:9613"/>
        <dbReference type="Rhea" id="RHEA-COMP:9622"/>
        <dbReference type="Rhea" id="RHEA-COMP:12670"/>
        <dbReference type="Rhea" id="RHEA-COMP:12671"/>
        <dbReference type="ChEBI" id="CHEBI:15378"/>
        <dbReference type="ChEBI" id="CHEBI:65249"/>
        <dbReference type="ChEBI" id="CHEBI:78442"/>
        <dbReference type="ChEBI" id="CHEBI:78494"/>
        <dbReference type="ChEBI" id="CHEBI:133043"/>
        <dbReference type="EC" id="2.3.2.6"/>
    </reaction>
</comment>
<dbReference type="PANTHER" id="PTHR30098:SF2">
    <property type="entry name" value="LEUCYL_PHENYLALANYL-TRNA--PROTEIN TRANSFERASE"/>
    <property type="match status" value="1"/>
</dbReference>
<dbReference type="Gene3D" id="3.30.70.3550">
    <property type="entry name" value="Leucyl/phenylalanyl-tRNA-protein transferase, N-terminal domain"/>
    <property type="match status" value="1"/>
</dbReference>
<keyword evidence="2 4" id="KW-0808">Transferase</keyword>
<dbReference type="InterPro" id="IPR016181">
    <property type="entry name" value="Acyl_CoA_acyltransferase"/>
</dbReference>
<organism evidence="5 6">
    <name type="scientific">Nocardioides marmoribigeumensis</name>
    <dbReference type="NCBI Taxonomy" id="433649"/>
    <lineage>
        <taxon>Bacteria</taxon>
        <taxon>Bacillati</taxon>
        <taxon>Actinomycetota</taxon>
        <taxon>Actinomycetes</taxon>
        <taxon>Propionibacteriales</taxon>
        <taxon>Nocardioidaceae</taxon>
        <taxon>Nocardioides</taxon>
    </lineage>
</organism>
<dbReference type="Gene3D" id="3.40.630.70">
    <property type="entry name" value="Leucyl/phenylalanyl-tRNA-protein transferase, C-terminal domain"/>
    <property type="match status" value="1"/>
</dbReference>
<dbReference type="InterPro" id="IPR042203">
    <property type="entry name" value="Leu/Phe-tRNA_Trfase_C"/>
</dbReference>
<accession>A0ABU2BW30</accession>
<dbReference type="EMBL" id="JAVDYG010000001">
    <property type="protein sequence ID" value="MDR7362486.1"/>
    <property type="molecule type" value="Genomic_DNA"/>
</dbReference>
<evidence type="ECO:0000313" key="5">
    <source>
        <dbReference type="EMBL" id="MDR7362486.1"/>
    </source>
</evidence>
<dbReference type="GO" id="GO:0008914">
    <property type="term" value="F:leucyl-tRNA--protein transferase activity"/>
    <property type="evidence" value="ECO:0007669"/>
    <property type="project" value="UniProtKB-EC"/>
</dbReference>
<comment type="subcellular location">
    <subcellularLocation>
        <location evidence="4">Cytoplasm</location>
    </subcellularLocation>
</comment>
<dbReference type="NCBIfam" id="TIGR00667">
    <property type="entry name" value="aat"/>
    <property type="match status" value="1"/>
</dbReference>
<dbReference type="HAMAP" id="MF_00688">
    <property type="entry name" value="Leu_Phe_trans"/>
    <property type="match status" value="1"/>
</dbReference>
<comment type="similarity">
    <text evidence="4">Belongs to the L/F-transferase family.</text>
</comment>
<reference evidence="5 6" key="1">
    <citation type="submission" date="2023-07" db="EMBL/GenBank/DDBJ databases">
        <title>Sequencing the genomes of 1000 actinobacteria strains.</title>
        <authorList>
            <person name="Klenk H.-P."/>
        </authorList>
    </citation>
    <scope>NUCLEOTIDE SEQUENCE [LARGE SCALE GENOMIC DNA]</scope>
    <source>
        <strain evidence="5 6">DSM 19426</strain>
    </source>
</reference>
<comment type="catalytic activity">
    <reaction evidence="4">
        <text>N-terminal L-arginyl-[protein] + L-leucyl-tRNA(Leu) = N-terminal L-leucyl-L-arginyl-[protein] + tRNA(Leu) + H(+)</text>
        <dbReference type="Rhea" id="RHEA:50416"/>
        <dbReference type="Rhea" id="RHEA-COMP:9613"/>
        <dbReference type="Rhea" id="RHEA-COMP:9622"/>
        <dbReference type="Rhea" id="RHEA-COMP:12672"/>
        <dbReference type="Rhea" id="RHEA-COMP:12673"/>
        <dbReference type="ChEBI" id="CHEBI:15378"/>
        <dbReference type="ChEBI" id="CHEBI:64719"/>
        <dbReference type="ChEBI" id="CHEBI:78442"/>
        <dbReference type="ChEBI" id="CHEBI:78494"/>
        <dbReference type="ChEBI" id="CHEBI:133044"/>
        <dbReference type="EC" id="2.3.2.6"/>
    </reaction>
</comment>
<dbReference type="SUPFAM" id="SSF55729">
    <property type="entry name" value="Acyl-CoA N-acyltransferases (Nat)"/>
    <property type="match status" value="1"/>
</dbReference>
<dbReference type="RefSeq" id="WP_374725112.1">
    <property type="nucleotide sequence ID" value="NZ_BAAAPS010000008.1"/>
</dbReference>
<dbReference type="Pfam" id="PF03588">
    <property type="entry name" value="Leu_Phe_trans"/>
    <property type="match status" value="1"/>
</dbReference>
<sequence length="248" mass="26786">MQRGGGVWADLAAACVWDLPDLRAIPGLDLDADLDDGGVGDLVCAGADLAPETLVRAYSLGLFPMPDPRARRRSAPPTWWSPAERGVLPLDGLRVTRSLRQSARRYDVRLDTAFTEVVLGCADPAREGGWIDRDFVAAYSRLHELGLAHSVEAWSDGELVGGLYGVCLGGLFAGESMFHTARDASKVALLGLVDLLRDGEPDRLLDVQWSTPHLASLGVGEVPRSTYLTRLLPAALEVPEPRWALPRA</sequence>
<evidence type="ECO:0000256" key="4">
    <source>
        <dbReference type="HAMAP-Rule" id="MF_00688"/>
    </source>
</evidence>
<dbReference type="InterPro" id="IPR004616">
    <property type="entry name" value="Leu/Phe-tRNA_Trfase"/>
</dbReference>
<comment type="caution">
    <text evidence="5">The sequence shown here is derived from an EMBL/GenBank/DDBJ whole genome shotgun (WGS) entry which is preliminary data.</text>
</comment>
<comment type="catalytic activity">
    <reaction evidence="4">
        <text>L-phenylalanyl-tRNA(Phe) + an N-terminal L-alpha-aminoacyl-[protein] = an N-terminal L-phenylalanyl-L-alpha-aminoacyl-[protein] + tRNA(Phe)</text>
        <dbReference type="Rhea" id="RHEA:43632"/>
        <dbReference type="Rhea" id="RHEA-COMP:9668"/>
        <dbReference type="Rhea" id="RHEA-COMP:9699"/>
        <dbReference type="Rhea" id="RHEA-COMP:10636"/>
        <dbReference type="Rhea" id="RHEA-COMP:10637"/>
        <dbReference type="ChEBI" id="CHEBI:78442"/>
        <dbReference type="ChEBI" id="CHEBI:78531"/>
        <dbReference type="ChEBI" id="CHEBI:78597"/>
        <dbReference type="ChEBI" id="CHEBI:83561"/>
        <dbReference type="EC" id="2.3.2.6"/>
    </reaction>
</comment>
<keyword evidence="1 4" id="KW-0963">Cytoplasm</keyword>
<name>A0ABU2BW30_9ACTN</name>
<keyword evidence="3 4" id="KW-0012">Acyltransferase</keyword>
<evidence type="ECO:0000313" key="6">
    <source>
        <dbReference type="Proteomes" id="UP001183648"/>
    </source>
</evidence>